<dbReference type="AlphaFoldDB" id="A0A3A0VVB9"/>
<proteinExistence type="predicted"/>
<comment type="caution">
    <text evidence="4">The sequence shown here is derived from an EMBL/GenBank/DDBJ whole genome shotgun (WGS) entry which is preliminary data.</text>
</comment>
<organism evidence="4 5">
    <name type="scientific">Staphylococcus gallinarum</name>
    <dbReference type="NCBI Taxonomy" id="1293"/>
    <lineage>
        <taxon>Bacteria</taxon>
        <taxon>Bacillati</taxon>
        <taxon>Bacillota</taxon>
        <taxon>Bacilli</taxon>
        <taxon>Bacillales</taxon>
        <taxon>Staphylococcaceae</taxon>
        <taxon>Staphylococcus</taxon>
    </lineage>
</organism>
<accession>A0A3A0VVB9</accession>
<dbReference type="PROSITE" id="PS00211">
    <property type="entry name" value="ABC_TRANSPORTER_1"/>
    <property type="match status" value="1"/>
</dbReference>
<dbReference type="PROSITE" id="PS50893">
    <property type="entry name" value="ABC_TRANSPORTER_2"/>
    <property type="match status" value="1"/>
</dbReference>
<evidence type="ECO:0000256" key="2">
    <source>
        <dbReference type="ARBA" id="ARBA00022840"/>
    </source>
</evidence>
<evidence type="ECO:0000313" key="5">
    <source>
        <dbReference type="Proteomes" id="UP000265541"/>
    </source>
</evidence>
<keyword evidence="1" id="KW-0547">Nucleotide-binding</keyword>
<evidence type="ECO:0000313" key="4">
    <source>
        <dbReference type="EMBL" id="RIP37129.1"/>
    </source>
</evidence>
<dbReference type="SUPFAM" id="SSF52540">
    <property type="entry name" value="P-loop containing nucleoside triphosphate hydrolases"/>
    <property type="match status" value="1"/>
</dbReference>
<dbReference type="EMBL" id="QYJN01000001">
    <property type="protein sequence ID" value="RIP37129.1"/>
    <property type="molecule type" value="Genomic_DNA"/>
</dbReference>
<dbReference type="CDD" id="cd03230">
    <property type="entry name" value="ABC_DR_subfamily_A"/>
    <property type="match status" value="1"/>
</dbReference>
<evidence type="ECO:0000259" key="3">
    <source>
        <dbReference type="PROSITE" id="PS50893"/>
    </source>
</evidence>
<sequence length="234" mass="25942">MIEVKQINKSFGDKRVLNDISVLFESGEIVGLIGPSGTGKTTLIQCILGMEKVDSGGVVINDTTIPNRKILKDIGYMAQSDALYEDLTGEENLKFFASIYMNDKALINERIEYCSAMVKLQDDLKQRVATYSGGMKRRLSLAISLLQDPSILILDEPTVGIDPKLRKAIWEDLNDAKIEGKCILVTTHVLDEASRCDKLLLMNHGEIIASGTPTAIKQQYQVETIEDVFLKMEG</sequence>
<dbReference type="Gene3D" id="3.40.50.300">
    <property type="entry name" value="P-loop containing nucleotide triphosphate hydrolases"/>
    <property type="match status" value="1"/>
</dbReference>
<name>A0A3A0VVB9_STAGA</name>
<dbReference type="InterPro" id="IPR003593">
    <property type="entry name" value="AAA+_ATPase"/>
</dbReference>
<dbReference type="PANTHER" id="PTHR43038">
    <property type="entry name" value="ATP-BINDING CASSETTE, SUB-FAMILY H, MEMBER 1"/>
    <property type="match status" value="1"/>
</dbReference>
<evidence type="ECO:0000256" key="1">
    <source>
        <dbReference type="ARBA" id="ARBA00022741"/>
    </source>
</evidence>
<dbReference type="Proteomes" id="UP000265541">
    <property type="component" value="Unassembled WGS sequence"/>
</dbReference>
<feature type="domain" description="ABC transporter" evidence="3">
    <location>
        <begin position="2"/>
        <end position="229"/>
    </location>
</feature>
<dbReference type="InterPro" id="IPR003439">
    <property type="entry name" value="ABC_transporter-like_ATP-bd"/>
</dbReference>
<dbReference type="PANTHER" id="PTHR43038:SF3">
    <property type="entry name" value="ABC TRANSPORTER G FAMILY MEMBER 20 ISOFORM X1"/>
    <property type="match status" value="1"/>
</dbReference>
<dbReference type="GO" id="GO:0005524">
    <property type="term" value="F:ATP binding"/>
    <property type="evidence" value="ECO:0007669"/>
    <property type="project" value="UniProtKB-KW"/>
</dbReference>
<dbReference type="SMART" id="SM00382">
    <property type="entry name" value="AAA"/>
    <property type="match status" value="1"/>
</dbReference>
<dbReference type="OrthoDB" id="9804819at2"/>
<keyword evidence="2 4" id="KW-0067">ATP-binding</keyword>
<dbReference type="InterPro" id="IPR027417">
    <property type="entry name" value="P-loop_NTPase"/>
</dbReference>
<dbReference type="Pfam" id="PF00005">
    <property type="entry name" value="ABC_tran"/>
    <property type="match status" value="1"/>
</dbReference>
<protein>
    <submittedName>
        <fullName evidence="4">ABC transporter ATP-binding protein</fullName>
    </submittedName>
</protein>
<reference evidence="4 5" key="1">
    <citation type="journal article" date="2016" name="Front. Microbiol.">
        <title>Comprehensive Phylogenetic Analysis of Bovine Non-aureus Staphylococci Species Based on Whole-Genome Sequencing.</title>
        <authorList>
            <person name="Naushad S."/>
            <person name="Barkema H.W."/>
            <person name="Luby C."/>
            <person name="Condas L.A."/>
            <person name="Nobrega D.B."/>
            <person name="Carson D.A."/>
            <person name="De Buck J."/>
        </authorList>
    </citation>
    <scope>NUCLEOTIDE SEQUENCE [LARGE SCALE GENOMIC DNA]</scope>
    <source>
        <strain evidence="4 5">SNUC 4781</strain>
    </source>
</reference>
<dbReference type="GO" id="GO:0016887">
    <property type="term" value="F:ATP hydrolysis activity"/>
    <property type="evidence" value="ECO:0007669"/>
    <property type="project" value="InterPro"/>
</dbReference>
<dbReference type="InterPro" id="IPR017871">
    <property type="entry name" value="ABC_transporter-like_CS"/>
</dbReference>
<gene>
    <name evidence="4" type="ORF">BUZ14_00865</name>
</gene>
<dbReference type="RefSeq" id="WP_119483944.1">
    <property type="nucleotide sequence ID" value="NZ_QYJN01000001.1"/>
</dbReference>